<keyword evidence="2" id="KW-1015">Disulfide bond</keyword>
<dbReference type="InterPro" id="IPR052421">
    <property type="entry name" value="PCW_Enzyme_Inhibitor"/>
</dbReference>
<keyword evidence="7" id="KW-1185">Reference proteome</keyword>
<dbReference type="AlphaFoldDB" id="A0A6A1VEF9"/>
<evidence type="ECO:0000313" key="7">
    <source>
        <dbReference type="Proteomes" id="UP000516437"/>
    </source>
</evidence>
<dbReference type="PANTHER" id="PTHR36710:SF18">
    <property type="entry name" value="PECTINESTERASE INHIBITOR 5-RELATED"/>
    <property type="match status" value="1"/>
</dbReference>
<comment type="caution">
    <text evidence="6">The sequence shown here is derived from an EMBL/GenBank/DDBJ whole genome shotgun (WGS) entry which is preliminary data.</text>
</comment>
<dbReference type="InterPro" id="IPR006501">
    <property type="entry name" value="Pectinesterase_inhib_dom"/>
</dbReference>
<dbReference type="SUPFAM" id="SSF101148">
    <property type="entry name" value="Plant invertase/pectin methylesterase inhibitor"/>
    <property type="match status" value="1"/>
</dbReference>
<dbReference type="CDD" id="cd15796">
    <property type="entry name" value="CIF_like"/>
    <property type="match status" value="1"/>
</dbReference>
<evidence type="ECO:0000256" key="1">
    <source>
        <dbReference type="ARBA" id="ARBA00022729"/>
    </source>
</evidence>
<feature type="chain" id="PRO_5025638700" evidence="4">
    <location>
        <begin position="26"/>
        <end position="176"/>
    </location>
</feature>
<dbReference type="EMBL" id="RXIC02000024">
    <property type="protein sequence ID" value="KAB1210566.1"/>
    <property type="molecule type" value="Genomic_DNA"/>
</dbReference>
<dbReference type="NCBIfam" id="TIGR01614">
    <property type="entry name" value="PME_inhib"/>
    <property type="match status" value="1"/>
</dbReference>
<feature type="domain" description="Pectinesterase inhibitor" evidence="5">
    <location>
        <begin position="23"/>
        <end position="171"/>
    </location>
</feature>
<evidence type="ECO:0000256" key="2">
    <source>
        <dbReference type="ARBA" id="ARBA00023157"/>
    </source>
</evidence>
<dbReference type="InterPro" id="IPR034087">
    <property type="entry name" value="C/VIF1"/>
</dbReference>
<dbReference type="Proteomes" id="UP000516437">
    <property type="component" value="Chromosome 6"/>
</dbReference>
<evidence type="ECO:0000256" key="4">
    <source>
        <dbReference type="SAM" id="SignalP"/>
    </source>
</evidence>
<organism evidence="6 7">
    <name type="scientific">Morella rubra</name>
    <name type="common">Chinese bayberry</name>
    <dbReference type="NCBI Taxonomy" id="262757"/>
    <lineage>
        <taxon>Eukaryota</taxon>
        <taxon>Viridiplantae</taxon>
        <taxon>Streptophyta</taxon>
        <taxon>Embryophyta</taxon>
        <taxon>Tracheophyta</taxon>
        <taxon>Spermatophyta</taxon>
        <taxon>Magnoliopsida</taxon>
        <taxon>eudicotyledons</taxon>
        <taxon>Gunneridae</taxon>
        <taxon>Pentapetalae</taxon>
        <taxon>rosids</taxon>
        <taxon>fabids</taxon>
        <taxon>Fagales</taxon>
        <taxon>Myricaceae</taxon>
        <taxon>Morella</taxon>
    </lineage>
</organism>
<evidence type="ECO:0000313" key="6">
    <source>
        <dbReference type="EMBL" id="KAB1210566.1"/>
    </source>
</evidence>
<gene>
    <name evidence="6" type="ORF">CJ030_MR6G010862</name>
</gene>
<dbReference type="InterPro" id="IPR035513">
    <property type="entry name" value="Invertase/methylesterase_inhib"/>
</dbReference>
<dbReference type="Pfam" id="PF04043">
    <property type="entry name" value="PMEI"/>
    <property type="match status" value="1"/>
</dbReference>
<accession>A0A6A1VEF9</accession>
<dbReference type="OrthoDB" id="764172at2759"/>
<sequence>MKPVKPLAAFLVLFVLHQSLSEVGADLIAETCAKTTNPDLCATSLRSDPRGASAKDAKALTHIMYDLVLSNSKDTLAQVQKLLGGSPDPGLTSSLTICKSGYDSIVSDKIPNALKNLDSSSYVTATSLMSDAMFLAQICERTLSTGPAVPKSPLADENTKVINLSDIAMRLTASLG</sequence>
<comment type="similarity">
    <text evidence="3">Belongs to the PMEI family.</text>
</comment>
<reference evidence="6 7" key="1">
    <citation type="journal article" date="2019" name="Plant Biotechnol. J.">
        <title>The red bayberry genome and genetic basis of sex determination.</title>
        <authorList>
            <person name="Jia H.M."/>
            <person name="Jia H.J."/>
            <person name="Cai Q.L."/>
            <person name="Wang Y."/>
            <person name="Zhao H.B."/>
            <person name="Yang W.F."/>
            <person name="Wang G.Y."/>
            <person name="Li Y.H."/>
            <person name="Zhan D.L."/>
            <person name="Shen Y.T."/>
            <person name="Niu Q.F."/>
            <person name="Chang L."/>
            <person name="Qiu J."/>
            <person name="Zhao L."/>
            <person name="Xie H.B."/>
            <person name="Fu W.Y."/>
            <person name="Jin J."/>
            <person name="Li X.W."/>
            <person name="Jiao Y."/>
            <person name="Zhou C.C."/>
            <person name="Tu T."/>
            <person name="Chai C.Y."/>
            <person name="Gao J.L."/>
            <person name="Fan L.J."/>
            <person name="van de Weg E."/>
            <person name="Wang J.Y."/>
            <person name="Gao Z.S."/>
        </authorList>
    </citation>
    <scope>NUCLEOTIDE SEQUENCE [LARGE SCALE GENOMIC DNA]</scope>
    <source>
        <tissue evidence="6">Leaves</tissue>
    </source>
</reference>
<name>A0A6A1VEF9_9ROSI</name>
<dbReference type="Gene3D" id="1.20.140.40">
    <property type="entry name" value="Invertase/pectin methylesterase inhibitor family protein"/>
    <property type="match status" value="1"/>
</dbReference>
<proteinExistence type="inferred from homology"/>
<dbReference type="SMART" id="SM00856">
    <property type="entry name" value="PMEI"/>
    <property type="match status" value="1"/>
</dbReference>
<evidence type="ECO:0000256" key="3">
    <source>
        <dbReference type="ARBA" id="ARBA00038471"/>
    </source>
</evidence>
<keyword evidence="1 4" id="KW-0732">Signal</keyword>
<dbReference type="PANTHER" id="PTHR36710">
    <property type="entry name" value="PECTINESTERASE INHIBITOR-LIKE"/>
    <property type="match status" value="1"/>
</dbReference>
<feature type="signal peptide" evidence="4">
    <location>
        <begin position="1"/>
        <end position="25"/>
    </location>
</feature>
<protein>
    <submittedName>
        <fullName evidence="6">Pectinesterase inhibitor</fullName>
    </submittedName>
</protein>
<evidence type="ECO:0000259" key="5">
    <source>
        <dbReference type="SMART" id="SM00856"/>
    </source>
</evidence>
<dbReference type="GO" id="GO:0004857">
    <property type="term" value="F:enzyme inhibitor activity"/>
    <property type="evidence" value="ECO:0007669"/>
    <property type="project" value="InterPro"/>
</dbReference>